<accession>A0AAN8IA60</accession>
<proteinExistence type="predicted"/>
<organism evidence="1 2">
    <name type="scientific">Knufia fluminis</name>
    <dbReference type="NCBI Taxonomy" id="191047"/>
    <lineage>
        <taxon>Eukaryota</taxon>
        <taxon>Fungi</taxon>
        <taxon>Dikarya</taxon>
        <taxon>Ascomycota</taxon>
        <taxon>Pezizomycotina</taxon>
        <taxon>Eurotiomycetes</taxon>
        <taxon>Chaetothyriomycetidae</taxon>
        <taxon>Chaetothyriales</taxon>
        <taxon>Trichomeriaceae</taxon>
        <taxon>Knufia</taxon>
    </lineage>
</organism>
<dbReference type="AlphaFoldDB" id="A0AAN8IA60"/>
<evidence type="ECO:0000313" key="2">
    <source>
        <dbReference type="Proteomes" id="UP001316803"/>
    </source>
</evidence>
<dbReference type="Proteomes" id="UP001316803">
    <property type="component" value="Unassembled WGS sequence"/>
</dbReference>
<reference evidence="1 2" key="1">
    <citation type="submission" date="2022-12" db="EMBL/GenBank/DDBJ databases">
        <title>Genomic features and morphological characterization of a novel Knufia sp. strain isolated from spacecraft assembly facility.</title>
        <authorList>
            <person name="Teixeira M."/>
            <person name="Chander A.M."/>
            <person name="Stajich J.E."/>
            <person name="Venkateswaran K."/>
        </authorList>
    </citation>
    <scope>NUCLEOTIDE SEQUENCE [LARGE SCALE GENOMIC DNA]</scope>
    <source>
        <strain evidence="1 2">FJI-L2-BK-P2</strain>
    </source>
</reference>
<gene>
    <name evidence="1" type="ORF">OHC33_003870</name>
</gene>
<protein>
    <submittedName>
        <fullName evidence="1">Uncharacterized protein</fullName>
    </submittedName>
</protein>
<evidence type="ECO:0000313" key="1">
    <source>
        <dbReference type="EMBL" id="KAK5955190.1"/>
    </source>
</evidence>
<dbReference type="EMBL" id="JAKLMC020000007">
    <property type="protein sequence ID" value="KAK5955190.1"/>
    <property type="molecule type" value="Genomic_DNA"/>
</dbReference>
<comment type="caution">
    <text evidence="1">The sequence shown here is derived from an EMBL/GenBank/DDBJ whole genome shotgun (WGS) entry which is preliminary data.</text>
</comment>
<sequence length="151" mass="16415">MAATAILFNNAKLDAIVTGTVDKDEYLKGSFIAVLHQEHGREAPAPICDTISEALVRELWPGCKIGEGIHGRAFLLQYAIDRPTIIEVFVWLKASVEKGAFQDLSNYTWGRNAFLVRMRGAASTMGIDRLTTVVNAAFAAGIPDAAQTVQH</sequence>
<keyword evidence="2" id="KW-1185">Reference proteome</keyword>
<name>A0AAN8IA60_9EURO</name>